<gene>
    <name evidence="3" type="ORF">NS365_17025</name>
</gene>
<evidence type="ECO:0000259" key="2">
    <source>
        <dbReference type="Pfam" id="PF00892"/>
    </source>
</evidence>
<keyword evidence="4" id="KW-1185">Reference proteome</keyword>
<dbReference type="InterPro" id="IPR000620">
    <property type="entry name" value="EamA_dom"/>
</dbReference>
<feature type="transmembrane region" description="Helical" evidence="1">
    <location>
        <begin position="70"/>
        <end position="88"/>
    </location>
</feature>
<feature type="transmembrane region" description="Helical" evidence="1">
    <location>
        <begin position="127"/>
        <end position="145"/>
    </location>
</feature>
<reference evidence="3 4" key="1">
    <citation type="journal article" date="2016" name="Front. Microbiol.">
        <title>Genomic Resource of Rice Seed Associated Bacteria.</title>
        <authorList>
            <person name="Midha S."/>
            <person name="Bansal K."/>
            <person name="Sharma S."/>
            <person name="Kumar N."/>
            <person name="Patil P.P."/>
            <person name="Chaudhry V."/>
            <person name="Patil P.B."/>
        </authorList>
    </citation>
    <scope>NUCLEOTIDE SEQUENCE [LARGE SCALE GENOMIC DNA]</scope>
    <source>
        <strain evidence="3 4">NS365</strain>
    </source>
</reference>
<dbReference type="EMBL" id="LDQA01000045">
    <property type="protein sequence ID" value="KTR03869.1"/>
    <property type="molecule type" value="Genomic_DNA"/>
</dbReference>
<feature type="transmembrane region" description="Helical" evidence="1">
    <location>
        <begin position="33"/>
        <end position="58"/>
    </location>
</feature>
<feature type="transmembrane region" description="Helical" evidence="1">
    <location>
        <begin position="210"/>
        <end position="230"/>
    </location>
</feature>
<dbReference type="PROSITE" id="PS51257">
    <property type="entry name" value="PROKAR_LIPOPROTEIN"/>
    <property type="match status" value="1"/>
</dbReference>
<dbReference type="RefSeq" id="WP_058601490.1">
    <property type="nucleotide sequence ID" value="NZ_LDQA01000045.1"/>
</dbReference>
<dbReference type="SUPFAM" id="SSF103481">
    <property type="entry name" value="Multidrug resistance efflux transporter EmrE"/>
    <property type="match status" value="2"/>
</dbReference>
<keyword evidence="1" id="KW-1133">Transmembrane helix</keyword>
<dbReference type="PATRIC" id="fig|401562.4.peg.3286"/>
<feature type="transmembrane region" description="Helical" evidence="1">
    <location>
        <begin position="180"/>
        <end position="198"/>
    </location>
</feature>
<feature type="domain" description="EamA" evidence="2">
    <location>
        <begin position="152"/>
        <end position="276"/>
    </location>
</feature>
<feature type="domain" description="EamA" evidence="2">
    <location>
        <begin position="9"/>
        <end position="141"/>
    </location>
</feature>
<dbReference type="InterPro" id="IPR037185">
    <property type="entry name" value="EmrE-like"/>
</dbReference>
<keyword evidence="1" id="KW-0812">Transmembrane</keyword>
<comment type="caution">
    <text evidence="3">The sequence shown here is derived from an EMBL/GenBank/DDBJ whole genome shotgun (WGS) entry which is preliminary data.</text>
</comment>
<dbReference type="Pfam" id="PF00892">
    <property type="entry name" value="EamA"/>
    <property type="match status" value="2"/>
</dbReference>
<dbReference type="PANTHER" id="PTHR22911">
    <property type="entry name" value="ACYL-MALONYL CONDENSING ENZYME-RELATED"/>
    <property type="match status" value="1"/>
</dbReference>
<feature type="transmembrane region" description="Helical" evidence="1">
    <location>
        <begin position="151"/>
        <end position="168"/>
    </location>
</feature>
<feature type="transmembrane region" description="Helical" evidence="1">
    <location>
        <begin position="237"/>
        <end position="258"/>
    </location>
</feature>
<keyword evidence="1" id="KW-0472">Membrane</keyword>
<dbReference type="Proteomes" id="UP000078529">
    <property type="component" value="Unassembled WGS sequence"/>
</dbReference>
<organism evidence="3 4">
    <name type="scientific">Aureimonas ureilytica</name>
    <dbReference type="NCBI Taxonomy" id="401562"/>
    <lineage>
        <taxon>Bacteria</taxon>
        <taxon>Pseudomonadati</taxon>
        <taxon>Pseudomonadota</taxon>
        <taxon>Alphaproteobacteria</taxon>
        <taxon>Hyphomicrobiales</taxon>
        <taxon>Aurantimonadaceae</taxon>
        <taxon>Aureimonas</taxon>
    </lineage>
</organism>
<accession>A0A175RM25</accession>
<dbReference type="AlphaFoldDB" id="A0A175RM25"/>
<feature type="transmembrane region" description="Helical" evidence="1">
    <location>
        <begin position="264"/>
        <end position="281"/>
    </location>
</feature>
<feature type="transmembrane region" description="Helical" evidence="1">
    <location>
        <begin position="100"/>
        <end position="118"/>
    </location>
</feature>
<dbReference type="GO" id="GO:0016020">
    <property type="term" value="C:membrane"/>
    <property type="evidence" value="ECO:0007669"/>
    <property type="project" value="InterPro"/>
</dbReference>
<proteinExistence type="predicted"/>
<protein>
    <submittedName>
        <fullName evidence="3">Membrane protein</fullName>
    </submittedName>
</protein>
<evidence type="ECO:0000313" key="3">
    <source>
        <dbReference type="EMBL" id="KTR03869.1"/>
    </source>
</evidence>
<dbReference type="Gene3D" id="1.10.3730.20">
    <property type="match status" value="1"/>
</dbReference>
<evidence type="ECO:0000313" key="4">
    <source>
        <dbReference type="Proteomes" id="UP000078529"/>
    </source>
</evidence>
<sequence length="292" mass="31604">MRKDNSLLVGILLTLLAGALLACMDGIGKRLTLLLPVIQVIWFRYFVQTILVGAYLSWRTGTGFLRTRHPGLQILRGLCLLATTFLMYEAFKRVPLADATAMLFFSPIMVTLLSVLFLRERIGPHRILAVLVGFGGMLLILGPGFGRFEPALGLALLASVSNALFLLLTRHLAGREDAAATQFNTTVSGAVILSFAVVPSWQTPDAGTGLLLAAIGLFGTLGHFTLVRAFAHAPASLLSPFLYSQVLIAGLLSVVLFGDPLRPSMVAGTALLVASGVYIWWRENRRRLEAMV</sequence>
<name>A0A175RM25_9HYPH</name>
<dbReference type="PANTHER" id="PTHR22911:SF103">
    <property type="entry name" value="BLR2811 PROTEIN"/>
    <property type="match status" value="1"/>
</dbReference>
<evidence type="ECO:0000256" key="1">
    <source>
        <dbReference type="SAM" id="Phobius"/>
    </source>
</evidence>